<evidence type="ECO:0000256" key="3">
    <source>
        <dbReference type="ARBA" id="ARBA00022452"/>
    </source>
</evidence>
<evidence type="ECO:0000256" key="2">
    <source>
        <dbReference type="ARBA" id="ARBA00022448"/>
    </source>
</evidence>
<keyword evidence="3 7" id="KW-1134">Transmembrane beta strand</keyword>
<comment type="subcellular location">
    <subcellularLocation>
        <location evidence="1 7">Cell outer membrane</location>
        <topology evidence="1 7">Multi-pass membrane protein</topology>
    </subcellularLocation>
</comment>
<keyword evidence="6 7" id="KW-0998">Cell outer membrane</keyword>
<evidence type="ECO:0000313" key="11">
    <source>
        <dbReference type="Proteomes" id="UP000263098"/>
    </source>
</evidence>
<dbReference type="InterPro" id="IPR012910">
    <property type="entry name" value="Plug_dom"/>
</dbReference>
<evidence type="ECO:0000259" key="9">
    <source>
        <dbReference type="Pfam" id="PF07715"/>
    </source>
</evidence>
<dbReference type="Gene3D" id="2.40.170.20">
    <property type="entry name" value="TonB-dependent receptor, beta-barrel domain"/>
    <property type="match status" value="1"/>
</dbReference>
<evidence type="ECO:0000256" key="7">
    <source>
        <dbReference type="PROSITE-ProRule" id="PRU01360"/>
    </source>
</evidence>
<evidence type="ECO:0000313" key="10">
    <source>
        <dbReference type="EMBL" id="HCK25299.1"/>
    </source>
</evidence>
<dbReference type="AlphaFoldDB" id="A0A3D2SHJ1"/>
<evidence type="ECO:0000256" key="5">
    <source>
        <dbReference type="ARBA" id="ARBA00023136"/>
    </source>
</evidence>
<comment type="caution">
    <text evidence="10">The sequence shown here is derived from an EMBL/GenBank/DDBJ whole genome shotgun (WGS) entry which is preliminary data.</text>
</comment>
<evidence type="ECO:0000256" key="6">
    <source>
        <dbReference type="ARBA" id="ARBA00023237"/>
    </source>
</evidence>
<dbReference type="InterPro" id="IPR037066">
    <property type="entry name" value="Plug_dom_sf"/>
</dbReference>
<gene>
    <name evidence="10" type="ORF">DHW31_11135</name>
</gene>
<dbReference type="NCBIfam" id="TIGR04056">
    <property type="entry name" value="OMP_RagA_SusC"/>
    <property type="match status" value="1"/>
</dbReference>
<keyword evidence="4 7" id="KW-0812">Transmembrane</keyword>
<evidence type="ECO:0000256" key="8">
    <source>
        <dbReference type="SAM" id="SignalP"/>
    </source>
</evidence>
<dbReference type="PROSITE" id="PS52016">
    <property type="entry name" value="TONB_DEPENDENT_REC_3"/>
    <property type="match status" value="1"/>
</dbReference>
<feature type="chain" id="PRO_5017666336" evidence="8">
    <location>
        <begin position="22"/>
        <end position="1107"/>
    </location>
</feature>
<evidence type="ECO:0000256" key="1">
    <source>
        <dbReference type="ARBA" id="ARBA00004571"/>
    </source>
</evidence>
<dbReference type="GO" id="GO:0009279">
    <property type="term" value="C:cell outer membrane"/>
    <property type="evidence" value="ECO:0007669"/>
    <property type="project" value="UniProtKB-SubCell"/>
</dbReference>
<keyword evidence="8" id="KW-0732">Signal</keyword>
<dbReference type="InterPro" id="IPR008969">
    <property type="entry name" value="CarboxyPept-like_regulatory"/>
</dbReference>
<feature type="signal peptide" evidence="8">
    <location>
        <begin position="1"/>
        <end position="21"/>
    </location>
</feature>
<dbReference type="EMBL" id="DPVG01000413">
    <property type="protein sequence ID" value="HCK25299.1"/>
    <property type="molecule type" value="Genomic_DNA"/>
</dbReference>
<protein>
    <submittedName>
        <fullName evidence="10">SusC/RagA family protein</fullName>
    </submittedName>
</protein>
<proteinExistence type="inferred from homology"/>
<accession>A0A3D2SHJ1</accession>
<dbReference type="SUPFAM" id="SSF56935">
    <property type="entry name" value="Porins"/>
    <property type="match status" value="1"/>
</dbReference>
<dbReference type="InterPro" id="IPR039426">
    <property type="entry name" value="TonB-dep_rcpt-like"/>
</dbReference>
<dbReference type="InterPro" id="IPR036942">
    <property type="entry name" value="Beta-barrel_TonB_sf"/>
</dbReference>
<feature type="domain" description="TonB-dependent receptor plug" evidence="9">
    <location>
        <begin position="118"/>
        <end position="242"/>
    </location>
</feature>
<evidence type="ECO:0000256" key="4">
    <source>
        <dbReference type="ARBA" id="ARBA00022692"/>
    </source>
</evidence>
<dbReference type="Gene3D" id="2.60.40.1120">
    <property type="entry name" value="Carboxypeptidase-like, regulatory domain"/>
    <property type="match status" value="1"/>
</dbReference>
<dbReference type="InterPro" id="IPR023997">
    <property type="entry name" value="TonB-dep_OMP_SusC/RagA_CS"/>
</dbReference>
<dbReference type="Pfam" id="PF07715">
    <property type="entry name" value="Plug"/>
    <property type="match status" value="1"/>
</dbReference>
<dbReference type="InterPro" id="IPR023996">
    <property type="entry name" value="TonB-dep_OMP_SusC/RagA"/>
</dbReference>
<dbReference type="FunFam" id="2.60.40.1120:FF:000003">
    <property type="entry name" value="Outer membrane protein Omp121"/>
    <property type="match status" value="1"/>
</dbReference>
<keyword evidence="5 7" id="KW-0472">Membrane</keyword>
<organism evidence="10 11">
    <name type="scientific">Bacteroides graminisolvens</name>
    <dbReference type="NCBI Taxonomy" id="477666"/>
    <lineage>
        <taxon>Bacteria</taxon>
        <taxon>Pseudomonadati</taxon>
        <taxon>Bacteroidota</taxon>
        <taxon>Bacteroidia</taxon>
        <taxon>Bacteroidales</taxon>
        <taxon>Bacteroidaceae</taxon>
        <taxon>Bacteroides</taxon>
    </lineage>
</organism>
<comment type="similarity">
    <text evidence="7">Belongs to the TonB-dependent receptor family.</text>
</comment>
<reference evidence="10 11" key="1">
    <citation type="journal article" date="2018" name="Nat. Biotechnol.">
        <title>A standardized bacterial taxonomy based on genome phylogeny substantially revises the tree of life.</title>
        <authorList>
            <person name="Parks D.H."/>
            <person name="Chuvochina M."/>
            <person name="Waite D.W."/>
            <person name="Rinke C."/>
            <person name="Skarshewski A."/>
            <person name="Chaumeil P.A."/>
            <person name="Hugenholtz P."/>
        </authorList>
    </citation>
    <scope>NUCLEOTIDE SEQUENCE [LARGE SCALE GENOMIC DNA]</scope>
    <source>
        <strain evidence="10">UBA9667</strain>
    </source>
</reference>
<dbReference type="SUPFAM" id="SSF49464">
    <property type="entry name" value="Carboxypeptidase regulatory domain-like"/>
    <property type="match status" value="1"/>
</dbReference>
<sequence>MKRKLMLLLVCLTVGVGLATAQNRRVTGHVTSEEDGQPVIGASILVKGTTMGTITDVDGNFTLSNVPQTAKIIQVSYIGMQTLEVGIKSTMNIQLKVDAQVIDEVVVTGMQRMDKRLFTGATSKLAADDVKLDGLPEISRALEGRAAGVSVQNVSGTFGTAPKIRVRGATSIYGSSKPLWVVDGVIMEDVTEVSADDLSSGDAVTLISSAISGINADDIESFQILKDGSATSIYGARAMAGVIVVTTKKGKAGSNKISYTGEYTMRLKPSYSNFNIMNSQEQMGVYKEMENAGYLSLAKTYRASDSGVYGKMYHLINTYDPETSQYALANTPEARNAYLREAEYRNTDWFDELFSNSISQNHAISMSSGTEKASYYTSLSFMTDPGWTKQSSVDRYTANVNALYNIFSNVSLNLISNASYRKQKAPGTLGQAIDAVNGEVKRDFDINPYSYALNTSRTLDPNEYYVRNYAPFNIINELNNNYIDINLTDIRFQGELKWKILKKLEASALGAYKYSSSVQSHRIKDYSNQAWAYRAMDDATMRDANPWLYTDPDNANSLPLTVLPVGGFYKETKYSMNSYDFRGTLSYNDVFKEDHILNLFGGMELNAVNRQKTWFNGVGMQYEMGMLPAYEYLFFKQGSEENAQYYTVDETRMRQAAFFGTGTYSYKGKYTINGTVRYEGSNKLGKSRSARWLPTWNVSGAWNAHEEKFFESMKKVVSNLTLKASYSLTADRGPASVTNSLVVIESYNPWRPFTNVKESGLKIDDLENSELTYEKKHELNIGVDLGLFNNRINLSADWYKRDNYDLIGLINTMGVGGQITKYANVASMKSHGIEFTLSTRNIVTKDFKWNTDFIFSNTKTEVTDLEANTRVLDLISGTGFAMVGYPVRSLFSIDFKGLDENGLPTFVNEDGNVTVSDINFQEREKKDHLIYEGPTDPTVTGSLGNIFSYKNFKLNVFVTYSFGNVIRLDPVFRNEYTDLNAMPKEFKNRWTVTGDEKYTNVPVIADLRQNEQNDELEKAYNAYNYSTARIAKGDFIRMKEISLAYDFPKNWIKPFKVNDLSLKLQATNLFLIYSDDKLNGQDPEFFNTGGVAAPVPKQFTLTLRLGL</sequence>
<dbReference type="Pfam" id="PF13715">
    <property type="entry name" value="CarbopepD_reg_2"/>
    <property type="match status" value="1"/>
</dbReference>
<dbReference type="NCBIfam" id="TIGR04057">
    <property type="entry name" value="SusC_RagA_signa"/>
    <property type="match status" value="1"/>
</dbReference>
<dbReference type="Proteomes" id="UP000263098">
    <property type="component" value="Unassembled WGS sequence"/>
</dbReference>
<keyword evidence="2 7" id="KW-0813">Transport</keyword>
<dbReference type="Gene3D" id="2.170.130.10">
    <property type="entry name" value="TonB-dependent receptor, plug domain"/>
    <property type="match status" value="1"/>
</dbReference>
<name>A0A3D2SHJ1_9BACE</name>